<evidence type="ECO:0000313" key="2">
    <source>
        <dbReference type="Proteomes" id="UP000010798"/>
    </source>
</evidence>
<dbReference type="Proteomes" id="UP000010798">
    <property type="component" value="Chromosome"/>
</dbReference>
<protein>
    <submittedName>
        <fullName evidence="1">Uncharacterized protein</fullName>
    </submittedName>
</protein>
<organism evidence="1 2">
    <name type="scientific">Singulisphaera acidiphila (strain ATCC BAA-1392 / DSM 18658 / VKM B-2454 / MOB10)</name>
    <dbReference type="NCBI Taxonomy" id="886293"/>
    <lineage>
        <taxon>Bacteria</taxon>
        <taxon>Pseudomonadati</taxon>
        <taxon>Planctomycetota</taxon>
        <taxon>Planctomycetia</taxon>
        <taxon>Isosphaerales</taxon>
        <taxon>Isosphaeraceae</taxon>
        <taxon>Singulisphaera</taxon>
    </lineage>
</organism>
<accession>L0DGK6</accession>
<dbReference type="EMBL" id="CP003364">
    <property type="protein sequence ID" value="AGA28387.1"/>
    <property type="molecule type" value="Genomic_DNA"/>
</dbReference>
<name>L0DGK6_SINAD</name>
<dbReference type="STRING" id="886293.Sinac_4180"/>
<dbReference type="RefSeq" id="WP_015247515.1">
    <property type="nucleotide sequence ID" value="NC_019892.1"/>
</dbReference>
<sequence length="154" mass="15914">MYTQLFNETVVVAADGIHSASQSASEKLTAAIDLSKFRQVMFIIDTGTLGASGTLDFQVKGATAAGVGGTYTAIPNSAITQFVKATDDNKYALVTVTAEKISALGLNYQYIKGSLLPGTAAANSAVVVLGELTRVEPAAGSGDPKVAQVVSLWR</sequence>
<proteinExistence type="predicted"/>
<dbReference type="HOGENOM" id="CLU_1703063_0_0_0"/>
<dbReference type="KEGG" id="saci:Sinac_4180"/>
<reference evidence="1 2" key="1">
    <citation type="submission" date="2012-02" db="EMBL/GenBank/DDBJ databases">
        <title>Complete sequence of chromosome of Singulisphaera acidiphila DSM 18658.</title>
        <authorList>
            <consortium name="US DOE Joint Genome Institute (JGI-PGF)"/>
            <person name="Lucas S."/>
            <person name="Copeland A."/>
            <person name="Lapidus A."/>
            <person name="Glavina del Rio T."/>
            <person name="Dalin E."/>
            <person name="Tice H."/>
            <person name="Bruce D."/>
            <person name="Goodwin L."/>
            <person name="Pitluck S."/>
            <person name="Peters L."/>
            <person name="Ovchinnikova G."/>
            <person name="Chertkov O."/>
            <person name="Kyrpides N."/>
            <person name="Mavromatis K."/>
            <person name="Ivanova N."/>
            <person name="Brettin T."/>
            <person name="Detter J.C."/>
            <person name="Han C."/>
            <person name="Larimer F."/>
            <person name="Land M."/>
            <person name="Hauser L."/>
            <person name="Markowitz V."/>
            <person name="Cheng J.-F."/>
            <person name="Hugenholtz P."/>
            <person name="Woyke T."/>
            <person name="Wu D."/>
            <person name="Tindall B."/>
            <person name="Pomrenke H."/>
            <person name="Brambilla E."/>
            <person name="Klenk H.-P."/>
            <person name="Eisen J.A."/>
        </authorList>
    </citation>
    <scope>NUCLEOTIDE SEQUENCE [LARGE SCALE GENOMIC DNA]</scope>
    <source>
        <strain evidence="2">ATCC BAA-1392 / DSM 18658 / VKM B-2454 / MOB10</strain>
    </source>
</reference>
<dbReference type="OrthoDB" id="7565054at2"/>
<gene>
    <name evidence="1" type="ordered locus">Sinac_4180</name>
</gene>
<dbReference type="AlphaFoldDB" id="L0DGK6"/>
<keyword evidence="2" id="KW-1185">Reference proteome</keyword>
<evidence type="ECO:0000313" key="1">
    <source>
        <dbReference type="EMBL" id="AGA28387.1"/>
    </source>
</evidence>